<keyword evidence="3" id="KW-1003">Cell membrane</keyword>
<keyword evidence="17" id="KW-1015">Disulfide bond</keyword>
<keyword evidence="13" id="KW-0407">Ion channel</keyword>
<keyword evidence="4 18" id="KW-0812">Transmembrane</keyword>
<dbReference type="SMR" id="A0A6M9TYP4"/>
<dbReference type="EMBL" id="MT474468">
    <property type="protein sequence ID" value="QKN21180.1"/>
    <property type="molecule type" value="mRNA"/>
</dbReference>
<dbReference type="PRINTS" id="PR00177">
    <property type="entry name" value="NMDARECEPTOR"/>
</dbReference>
<dbReference type="Pfam" id="PF00060">
    <property type="entry name" value="Lig_chan"/>
    <property type="match status" value="1"/>
</dbReference>
<dbReference type="Gene3D" id="1.10.287.70">
    <property type="match status" value="1"/>
</dbReference>
<feature type="binding site" evidence="15">
    <location>
        <position position="731"/>
    </location>
    <ligand>
        <name>L-glutamate</name>
        <dbReference type="ChEBI" id="CHEBI:29985"/>
    </ligand>
</feature>
<dbReference type="OrthoDB" id="5984008at2759"/>
<dbReference type="SUPFAM" id="SSF53850">
    <property type="entry name" value="Periplasmic binding protein-like II"/>
    <property type="match status" value="1"/>
</dbReference>
<protein>
    <submittedName>
        <fullName evidence="22">Glutamate receptor ionotropic kainate 2</fullName>
    </submittedName>
</protein>
<dbReference type="InterPro" id="IPR015683">
    <property type="entry name" value="Ionotropic_Glu_rcpt"/>
</dbReference>
<feature type="domain" description="Ionotropic glutamate receptor L-glutamate and glycine-binding" evidence="21">
    <location>
        <begin position="437"/>
        <end position="501"/>
    </location>
</feature>
<dbReference type="CDD" id="cd06382">
    <property type="entry name" value="PBP1_iGluR_Kainate"/>
    <property type="match status" value="1"/>
</dbReference>
<evidence type="ECO:0000256" key="3">
    <source>
        <dbReference type="ARBA" id="ARBA00022475"/>
    </source>
</evidence>
<dbReference type="FunFam" id="1.10.287.70:FF:000010">
    <property type="entry name" value="Putative glutamate receptor ionotropic kainate 1"/>
    <property type="match status" value="1"/>
</dbReference>
<feature type="binding site" evidence="15">
    <location>
        <position position="685"/>
    </location>
    <ligand>
        <name>L-glutamate</name>
        <dbReference type="ChEBI" id="CHEBI:29985"/>
    </ligand>
</feature>
<feature type="binding site" evidence="15">
    <location>
        <position position="512"/>
    </location>
    <ligand>
        <name>L-glutamate</name>
        <dbReference type="ChEBI" id="CHEBI:29985"/>
    </ligand>
</feature>
<keyword evidence="19" id="KW-0732">Signal</keyword>
<keyword evidence="8 18" id="KW-0472">Membrane</keyword>
<keyword evidence="11" id="KW-0628">Postsynaptic cell membrane</keyword>
<feature type="domain" description="Ionotropic glutamate receptor C-terminal" evidence="20">
    <location>
        <begin position="430"/>
        <end position="794"/>
    </location>
</feature>
<dbReference type="InterPro" id="IPR001508">
    <property type="entry name" value="Iono_Glu_rcpt_met"/>
</dbReference>
<evidence type="ECO:0000259" key="20">
    <source>
        <dbReference type="SMART" id="SM00079"/>
    </source>
</evidence>
<evidence type="ECO:0000256" key="15">
    <source>
        <dbReference type="PIRSR" id="PIRSR601508-1"/>
    </source>
</evidence>
<feature type="binding site" evidence="15">
    <location>
        <position position="684"/>
    </location>
    <ligand>
        <name>L-glutamate</name>
        <dbReference type="ChEBI" id="CHEBI:29985"/>
    </ligand>
</feature>
<evidence type="ECO:0000256" key="19">
    <source>
        <dbReference type="SAM" id="SignalP"/>
    </source>
</evidence>
<evidence type="ECO:0000256" key="8">
    <source>
        <dbReference type="ARBA" id="ARBA00023136"/>
    </source>
</evidence>
<evidence type="ECO:0000256" key="9">
    <source>
        <dbReference type="ARBA" id="ARBA00023170"/>
    </source>
</evidence>
<dbReference type="InterPro" id="IPR028082">
    <property type="entry name" value="Peripla_BP_I"/>
</dbReference>
<evidence type="ECO:0000259" key="21">
    <source>
        <dbReference type="SMART" id="SM00918"/>
    </source>
</evidence>
<name>A0A6M9TYP4_ZEUCU</name>
<dbReference type="FunFam" id="3.40.190.10:FF:000178">
    <property type="entry name" value="Glutamate receptor subunit"/>
    <property type="match status" value="1"/>
</dbReference>
<reference evidence="22" key="1">
    <citation type="journal article" date="2020" name="Mol. Phylogenet. Evol.">
        <title>Analyses of chemosensory genes provide insight into the evolution of behavioral differences to phytochemicals in Bactrocera species.</title>
        <authorList>
            <person name="Wu Z."/>
            <person name="Cui Y."/>
            <person name="Ma J."/>
            <person name="Qu M."/>
            <person name="Lin J."/>
        </authorList>
    </citation>
    <scope>NUCLEOTIDE SEQUENCE</scope>
</reference>
<dbReference type="GO" id="GO:0038023">
    <property type="term" value="F:signaling receptor activity"/>
    <property type="evidence" value="ECO:0007669"/>
    <property type="project" value="InterPro"/>
</dbReference>
<keyword evidence="6" id="KW-0770">Synapse</keyword>
<evidence type="ECO:0000256" key="4">
    <source>
        <dbReference type="ARBA" id="ARBA00022692"/>
    </source>
</evidence>
<comment type="similarity">
    <text evidence="1">Belongs to the glutamate-gated ion channel (TC 1.A.10.1) family.</text>
</comment>
<dbReference type="Gene3D" id="3.40.190.10">
    <property type="entry name" value="Periplasmic binding protein-like II"/>
    <property type="match status" value="2"/>
</dbReference>
<dbReference type="CTD" id="318623"/>
<comment type="subcellular location">
    <subcellularLocation>
        <location evidence="14">Postsynaptic cell membrane</location>
        <topology evidence="14">Multi-pass membrane protein</topology>
    </subcellularLocation>
</comment>
<feature type="site" description="Crucial to convey clamshell closure to channel opening" evidence="16">
    <location>
        <position position="662"/>
    </location>
</feature>
<dbReference type="InterPro" id="IPR001320">
    <property type="entry name" value="Iontro_rcpt_C"/>
</dbReference>
<evidence type="ECO:0000256" key="6">
    <source>
        <dbReference type="ARBA" id="ARBA00023018"/>
    </source>
</evidence>
<feature type="chain" id="PRO_5026806353" evidence="19">
    <location>
        <begin position="24"/>
        <end position="903"/>
    </location>
</feature>
<gene>
    <name evidence="22" type="primary">GluRIIE</name>
</gene>
<evidence type="ECO:0000256" key="5">
    <source>
        <dbReference type="ARBA" id="ARBA00022989"/>
    </source>
</evidence>
<dbReference type="InterPro" id="IPR001828">
    <property type="entry name" value="ANF_lig-bd_rcpt"/>
</dbReference>
<dbReference type="Pfam" id="PF01094">
    <property type="entry name" value="ANF_receptor"/>
    <property type="match status" value="1"/>
</dbReference>
<evidence type="ECO:0000256" key="13">
    <source>
        <dbReference type="ARBA" id="ARBA00023303"/>
    </source>
</evidence>
<dbReference type="GO" id="GO:0015276">
    <property type="term" value="F:ligand-gated monoatomic ion channel activity"/>
    <property type="evidence" value="ECO:0007669"/>
    <property type="project" value="InterPro"/>
</dbReference>
<dbReference type="InterPro" id="IPR019594">
    <property type="entry name" value="Glu/Gly-bd"/>
</dbReference>
<keyword evidence="7" id="KW-0406">Ion transport</keyword>
<evidence type="ECO:0000256" key="10">
    <source>
        <dbReference type="ARBA" id="ARBA00023180"/>
    </source>
</evidence>
<dbReference type="PANTHER" id="PTHR18966">
    <property type="entry name" value="IONOTROPIC GLUTAMATE RECEPTOR"/>
    <property type="match status" value="1"/>
</dbReference>
<proteinExistence type="evidence at transcript level"/>
<keyword evidence="12" id="KW-1071">Ligand-gated ion channel</keyword>
<keyword evidence="9 22" id="KW-0675">Receptor</keyword>
<evidence type="ECO:0000256" key="17">
    <source>
        <dbReference type="PIRSR" id="PIRSR601508-3"/>
    </source>
</evidence>
<dbReference type="SMART" id="SM00079">
    <property type="entry name" value="PBPe"/>
    <property type="match status" value="1"/>
</dbReference>
<feature type="binding site" evidence="15">
    <location>
        <position position="517"/>
    </location>
    <ligand>
        <name>L-glutamate</name>
        <dbReference type="ChEBI" id="CHEBI:29985"/>
    </ligand>
</feature>
<evidence type="ECO:0000256" key="18">
    <source>
        <dbReference type="SAM" id="Phobius"/>
    </source>
</evidence>
<dbReference type="SUPFAM" id="SSF53822">
    <property type="entry name" value="Periplasmic binding protein-like I"/>
    <property type="match status" value="1"/>
</dbReference>
<dbReference type="GO" id="GO:0045211">
    <property type="term" value="C:postsynaptic membrane"/>
    <property type="evidence" value="ECO:0007669"/>
    <property type="project" value="UniProtKB-SubCell"/>
</dbReference>
<dbReference type="Gene3D" id="3.40.50.2300">
    <property type="match status" value="2"/>
</dbReference>
<dbReference type="AlphaFoldDB" id="A0A6M9TYP4"/>
<dbReference type="SMART" id="SM00918">
    <property type="entry name" value="Lig_chan-Glu_bd"/>
    <property type="match status" value="1"/>
</dbReference>
<evidence type="ECO:0000256" key="11">
    <source>
        <dbReference type="ARBA" id="ARBA00023257"/>
    </source>
</evidence>
<organism evidence="22">
    <name type="scientific">Zeugodacus cucurbitae</name>
    <name type="common">Melon fruit fly</name>
    <name type="synonym">Bactrocera cucurbitae</name>
    <dbReference type="NCBI Taxonomy" id="28588"/>
    <lineage>
        <taxon>Eukaryota</taxon>
        <taxon>Metazoa</taxon>
        <taxon>Ecdysozoa</taxon>
        <taxon>Arthropoda</taxon>
        <taxon>Hexapoda</taxon>
        <taxon>Insecta</taxon>
        <taxon>Pterygota</taxon>
        <taxon>Neoptera</taxon>
        <taxon>Endopterygota</taxon>
        <taxon>Diptera</taxon>
        <taxon>Brachycera</taxon>
        <taxon>Muscomorpha</taxon>
        <taxon>Tephritoidea</taxon>
        <taxon>Tephritidae</taxon>
        <taxon>Zeugodacus</taxon>
        <taxon>Zeugodacus</taxon>
    </lineage>
</organism>
<keyword evidence="5 18" id="KW-1133">Transmembrane helix</keyword>
<evidence type="ECO:0000256" key="16">
    <source>
        <dbReference type="PIRSR" id="PIRSR601508-2"/>
    </source>
</evidence>
<feature type="transmembrane region" description="Helical" evidence="18">
    <location>
        <begin position="556"/>
        <end position="575"/>
    </location>
</feature>
<evidence type="ECO:0000256" key="7">
    <source>
        <dbReference type="ARBA" id="ARBA00023065"/>
    </source>
</evidence>
<keyword evidence="10" id="KW-0325">Glycoprotein</keyword>
<feature type="transmembrane region" description="Helical" evidence="18">
    <location>
        <begin position="818"/>
        <end position="842"/>
    </location>
</feature>
<feature type="disulfide bond" evidence="17">
    <location>
        <begin position="743"/>
        <end position="800"/>
    </location>
</feature>
<sequence>MFIKQNIYLVLIFLSKQFWFSTAQYEKWSNKEYENDKYSFSKPIQIGLITDQYSEEMGIIFEHAIEVANGELKIPLEATKEEVNYGDSFQAYGILCKLLQNGVGGIFGPSSKHTARHLTTICDAKDVPYFFSEMNENPEAFNLYPHPMDFSKALYFLLTTYKWSRFIFLYESVEYLNILNGLQSLYGNNSTTITVLRYDIEMNNNYKSVLRRVKKSGDNCIVVTGSSDTMPEFLKQAQQVGIINKDYKYIIANLDFHAFDLEEYKYTEANITSFRLFSPEQKAVQEILEKMGQKSSSENLRNGSCPITVSMALTYDSVQLFAETTKHLRVRNVPLNCSDRSESVLDDGSTFKNYMRTLKLAKRTLTGPIYFDGNVRKGYALDIIELHPSGIMKIGTWNDYSNLTIQRVAQTNSVIDNVDNSLVNQTFTILLNVPNEPYASLVESFEKLEGNSQYHGYGVDLIKELAQKLGFNYVLKNGGNDYGSYNATTNTTTGMLKEIIDKRAHLAITDLTITAARQEVVDFSIPFMNLGIAIIHVEPQKETQAYFKFMDPFSNGVWWLLGLSFLLVSFSFFILGRLSPSEWDNPHPCIEEPTELVNQFTIGNSLWFTTGALLQQGSEMEPKAISTRTVASIWWFFTLLMVSSYTANLAAFLTIEKPTILINSIDDLVEHKHGVVYGAKKMGSTREFFEKSEDSRYKKMNKFMNEHPEYLTETNMDGVKRVSMTYAFLMESTSIEYHTMRMCNLSKIGNTLDEKGYGIAMRKNWEFRDKFNNALLELQEQGTLEKMKNKWWNEMGAGICTSGKQRSEETELQMKNLIGIYIVLGVGSGLAFVYGIVSWFFYIRTKAKHYHLSMKEVFLEEFKFALDFNSHTRILKNTASIYSRGRNSLPTDSSKEEQKSLQH</sequence>
<dbReference type="FunFam" id="3.40.190.10:FF:000061">
    <property type="entry name" value="Glutamate receptor, ionotropic kainate"/>
    <property type="match status" value="1"/>
</dbReference>
<feature type="disulfide bond" evidence="17">
    <location>
        <begin position="96"/>
        <end position="337"/>
    </location>
</feature>
<dbReference type="Pfam" id="PF10613">
    <property type="entry name" value="Lig_chan-Glu_bd"/>
    <property type="match status" value="1"/>
</dbReference>
<dbReference type="GeneID" id="105214272"/>
<evidence type="ECO:0000256" key="12">
    <source>
        <dbReference type="ARBA" id="ARBA00023286"/>
    </source>
</evidence>
<keyword evidence="2" id="KW-0813">Transport</keyword>
<accession>A0A6M9TYP4</accession>
<evidence type="ECO:0000313" key="22">
    <source>
        <dbReference type="EMBL" id="QKN21180.1"/>
    </source>
</evidence>
<feature type="signal peptide" evidence="19">
    <location>
        <begin position="1"/>
        <end position="23"/>
    </location>
</feature>
<feature type="transmembrane region" description="Helical" evidence="18">
    <location>
        <begin position="633"/>
        <end position="655"/>
    </location>
</feature>
<evidence type="ECO:0000256" key="1">
    <source>
        <dbReference type="ARBA" id="ARBA00008685"/>
    </source>
</evidence>
<evidence type="ECO:0000256" key="2">
    <source>
        <dbReference type="ARBA" id="ARBA00022448"/>
    </source>
</evidence>
<evidence type="ECO:0000256" key="14">
    <source>
        <dbReference type="ARBA" id="ARBA00034104"/>
    </source>
</evidence>